<accession>A0A9N9LLS2</accession>
<dbReference type="PANTHER" id="PTHR38790:SF9">
    <property type="entry name" value="F-BOX DOMAIN-CONTAINING PROTEIN"/>
    <property type="match status" value="1"/>
</dbReference>
<gene>
    <name evidence="2" type="ORF">HYALB_00010760</name>
</gene>
<dbReference type="EMBL" id="CAJVRM010000112">
    <property type="protein sequence ID" value="CAG8974664.1"/>
    <property type="molecule type" value="Genomic_DNA"/>
</dbReference>
<dbReference type="AlphaFoldDB" id="A0A9N9LLS2"/>
<dbReference type="PANTHER" id="PTHR38790">
    <property type="entry name" value="2EXR DOMAIN-CONTAINING PROTEIN-RELATED"/>
    <property type="match status" value="1"/>
</dbReference>
<dbReference type="Proteomes" id="UP000701801">
    <property type="component" value="Unassembled WGS sequence"/>
</dbReference>
<feature type="region of interest" description="Disordered" evidence="1">
    <location>
        <begin position="1"/>
        <end position="103"/>
    </location>
</feature>
<dbReference type="OrthoDB" id="3555548at2759"/>
<sequence>MLPAQFLRKTRRRRNKARYRARKADLGRLARQRLAQQDFEEQDYEMPKDEEHDKQPEEPEDSEESEEDEEEDKQEELQEDEQGEQVDEPEEQEDYPKGDDQEDWVETEDTVNFVKFEVDDPEAPKIGQQWPNMKAARADMYLWIYKQHESWEFDKSWKIAKSDRFDFILKCSIDADCEFLLKIGGPSDDKEKRTLHTYIPHSCALNTYVTCRGEFGTKYPLHIYGEGTSPDADVEAAINEPETKFDTSLSFQRNFPVSNKKKAPPKREITYYFPDGHRWQFEVEDESKYDNTEDFLKLGALEPIDQSEECLFINRLPLDVRNRIYRKLLRRPVGIIPCSGCNVRDTPGTQLGRGVKAYDWGYVWKESHAIYGDEDWIRYRRRRAQRKYNIKYNRRYVDHRDSVPPLDYERLPDPWDPYDEFDYERSDKDLRVQKFGKVRNLLVTCRQIYHEACEILYGENTFVFITCNYRIHDPKEVRKAQSRIPGYPDRYGRPPSIEKTVLDVYRIFGEEIYRQQFLYRDQMLRFFNRIGLVNTSRIKKVRLEGVLKPKRAFPVDEEDFYFVGATDGLDTFVPMAFSETLRILLVVLKIACPTLYRLDLMLTDGLWIKDDRPYSEDPNFSCEDEIDAMVEMVAKGLPSLNRLILSDWTDNQTHPLNWGKSRLWVKFVEEREAVPPDYSSLALMIKMSQIEAGLPPEGTKRKREQMTAG</sequence>
<reference evidence="2" key="1">
    <citation type="submission" date="2021-07" db="EMBL/GenBank/DDBJ databases">
        <authorList>
            <person name="Durling M."/>
        </authorList>
    </citation>
    <scope>NUCLEOTIDE SEQUENCE</scope>
</reference>
<protein>
    <submittedName>
        <fullName evidence="2">Uncharacterized protein</fullName>
    </submittedName>
</protein>
<comment type="caution">
    <text evidence="2">The sequence shown here is derived from an EMBL/GenBank/DDBJ whole genome shotgun (WGS) entry which is preliminary data.</text>
</comment>
<feature type="compositionally biased region" description="Basic residues" evidence="1">
    <location>
        <begin position="8"/>
        <end position="21"/>
    </location>
</feature>
<name>A0A9N9LLS2_9HELO</name>
<proteinExistence type="predicted"/>
<evidence type="ECO:0000256" key="1">
    <source>
        <dbReference type="SAM" id="MobiDB-lite"/>
    </source>
</evidence>
<feature type="compositionally biased region" description="Acidic residues" evidence="1">
    <location>
        <begin position="58"/>
        <end position="93"/>
    </location>
</feature>
<evidence type="ECO:0000313" key="3">
    <source>
        <dbReference type="Proteomes" id="UP000701801"/>
    </source>
</evidence>
<organism evidence="2 3">
    <name type="scientific">Hymenoscyphus albidus</name>
    <dbReference type="NCBI Taxonomy" id="595503"/>
    <lineage>
        <taxon>Eukaryota</taxon>
        <taxon>Fungi</taxon>
        <taxon>Dikarya</taxon>
        <taxon>Ascomycota</taxon>
        <taxon>Pezizomycotina</taxon>
        <taxon>Leotiomycetes</taxon>
        <taxon>Helotiales</taxon>
        <taxon>Helotiaceae</taxon>
        <taxon>Hymenoscyphus</taxon>
    </lineage>
</organism>
<evidence type="ECO:0000313" key="2">
    <source>
        <dbReference type="EMBL" id="CAG8974664.1"/>
    </source>
</evidence>
<feature type="compositionally biased region" description="Basic and acidic residues" evidence="1">
    <location>
        <begin position="45"/>
        <end position="57"/>
    </location>
</feature>
<keyword evidence="3" id="KW-1185">Reference proteome</keyword>